<reference evidence="2 3" key="1">
    <citation type="submission" date="2023-07" db="EMBL/GenBank/DDBJ databases">
        <title>Genomic Encyclopedia of Type Strains, Phase IV (KMG-IV): sequencing the most valuable type-strain genomes for metagenomic binning, comparative biology and taxonomic classification.</title>
        <authorList>
            <person name="Goeker M."/>
        </authorList>
    </citation>
    <scope>NUCLEOTIDE SEQUENCE [LARGE SCALE GENOMIC DNA]</scope>
    <source>
        <strain evidence="2 3">DSM 1111</strain>
    </source>
</reference>
<organism evidence="2 3">
    <name type="scientific">Peteryoungia aggregata LMG 23059</name>
    <dbReference type="NCBI Taxonomy" id="1368425"/>
    <lineage>
        <taxon>Bacteria</taxon>
        <taxon>Pseudomonadati</taxon>
        <taxon>Pseudomonadota</taxon>
        <taxon>Alphaproteobacteria</taxon>
        <taxon>Hyphomicrobiales</taxon>
        <taxon>Rhizobiaceae</taxon>
        <taxon>Peteryoungia</taxon>
    </lineage>
</organism>
<sequence>MSNVIKFERPPEPEAPKQKKAISPALRKALIWLCLLLAFVGAWLYFTLLGGGGATA</sequence>
<keyword evidence="3" id="KW-1185">Reference proteome</keyword>
<evidence type="ECO:0000313" key="3">
    <source>
        <dbReference type="Proteomes" id="UP001238496"/>
    </source>
</evidence>
<gene>
    <name evidence="2" type="ORF">J2045_001839</name>
</gene>
<accession>A0ABU0G643</accession>
<name>A0ABU0G643_9HYPH</name>
<keyword evidence="1" id="KW-1133">Transmembrane helix</keyword>
<proteinExistence type="predicted"/>
<protein>
    <submittedName>
        <fullName evidence="2">Uncharacterized protein</fullName>
    </submittedName>
</protein>
<comment type="caution">
    <text evidence="2">The sequence shown here is derived from an EMBL/GenBank/DDBJ whole genome shotgun (WGS) entry which is preliminary data.</text>
</comment>
<feature type="transmembrane region" description="Helical" evidence="1">
    <location>
        <begin position="29"/>
        <end position="46"/>
    </location>
</feature>
<dbReference type="EMBL" id="JAUSUW010000004">
    <property type="protein sequence ID" value="MDQ0420815.1"/>
    <property type="molecule type" value="Genomic_DNA"/>
</dbReference>
<keyword evidence="1" id="KW-0812">Transmembrane</keyword>
<evidence type="ECO:0000313" key="2">
    <source>
        <dbReference type="EMBL" id="MDQ0420815.1"/>
    </source>
</evidence>
<evidence type="ECO:0000256" key="1">
    <source>
        <dbReference type="SAM" id="Phobius"/>
    </source>
</evidence>
<dbReference type="RefSeq" id="WP_166601603.1">
    <property type="nucleotide sequence ID" value="NZ_JAUSUW010000004.1"/>
</dbReference>
<dbReference type="Proteomes" id="UP001238496">
    <property type="component" value="Unassembled WGS sequence"/>
</dbReference>
<keyword evidence="1" id="KW-0472">Membrane</keyword>